<sequence>MGTREVELDILKEVGTIGGGNAATALSSLLKTPVQISVPLVQMVPFPELLEAAGGEEKVAAVTFLRIAGHISGSIFFVLEPEEMQTVGRALVESWNISRTPENEQDLFASALCELTNILAGSYLSALSDFTGLYMMPTVPSSAVDMIGALLSEGLIEAGLEGDEAIMIDTNMTKGEHQSQMAGRFFMLPDAHSLPKIFASLGVQESGA</sequence>
<keyword evidence="2" id="KW-0378">Hydrolase</keyword>
<dbReference type="GO" id="GO:0016787">
    <property type="term" value="F:hydrolase activity"/>
    <property type="evidence" value="ECO:0007669"/>
    <property type="project" value="UniProtKB-KW"/>
</dbReference>
<evidence type="ECO:0000313" key="5">
    <source>
        <dbReference type="Proteomes" id="UP000321051"/>
    </source>
</evidence>
<evidence type="ECO:0000256" key="1">
    <source>
        <dbReference type="ARBA" id="ARBA00022500"/>
    </source>
</evidence>
<dbReference type="EMBL" id="BJUN01000001">
    <property type="protein sequence ID" value="GEK57415.1"/>
    <property type="molecule type" value="Genomic_DNA"/>
</dbReference>
<dbReference type="RefSeq" id="WP_233133205.1">
    <property type="nucleotide sequence ID" value="NZ_BJUN01000001.1"/>
</dbReference>
<organism evidence="4 5">
    <name type="scientific">Marinococcus halophilus</name>
    <dbReference type="NCBI Taxonomy" id="1371"/>
    <lineage>
        <taxon>Bacteria</taxon>
        <taxon>Bacillati</taxon>
        <taxon>Bacillota</taxon>
        <taxon>Bacilli</taxon>
        <taxon>Bacillales</taxon>
        <taxon>Bacillaceae</taxon>
        <taxon>Marinococcus</taxon>
    </lineage>
</organism>
<keyword evidence="5" id="KW-1185">Reference proteome</keyword>
<dbReference type="Proteomes" id="UP000321051">
    <property type="component" value="Unassembled WGS sequence"/>
</dbReference>
<evidence type="ECO:0000259" key="3">
    <source>
        <dbReference type="Pfam" id="PF04509"/>
    </source>
</evidence>
<dbReference type="STRING" id="1371.GCA_900166605_02461"/>
<dbReference type="InterPro" id="IPR028976">
    <property type="entry name" value="CheC-like_sf"/>
</dbReference>
<dbReference type="InterPro" id="IPR050992">
    <property type="entry name" value="CheZ_family_phosphatases"/>
</dbReference>
<proteinExistence type="predicted"/>
<keyword evidence="1" id="KW-0145">Chemotaxis</keyword>
<dbReference type="Pfam" id="PF04509">
    <property type="entry name" value="CheC"/>
    <property type="match status" value="2"/>
</dbReference>
<dbReference type="AlphaFoldDB" id="A0A510Y268"/>
<comment type="caution">
    <text evidence="4">The sequence shown here is derived from an EMBL/GenBank/DDBJ whole genome shotgun (WGS) entry which is preliminary data.</text>
</comment>
<protein>
    <submittedName>
        <fullName evidence="4">CheY-P phosphatase CheC</fullName>
    </submittedName>
</protein>
<dbReference type="PANTHER" id="PTHR43693:SF1">
    <property type="entry name" value="PROTEIN PHOSPHATASE CHEZ"/>
    <property type="match status" value="1"/>
</dbReference>
<evidence type="ECO:0000313" key="4">
    <source>
        <dbReference type="EMBL" id="GEK57415.1"/>
    </source>
</evidence>
<dbReference type="GO" id="GO:0006935">
    <property type="term" value="P:chemotaxis"/>
    <property type="evidence" value="ECO:0007669"/>
    <property type="project" value="UniProtKB-KW"/>
</dbReference>
<feature type="domain" description="CheC-like protein" evidence="3">
    <location>
        <begin position="109"/>
        <end position="141"/>
    </location>
</feature>
<reference evidence="4 5" key="1">
    <citation type="submission" date="2019-07" db="EMBL/GenBank/DDBJ databases">
        <title>Whole genome shotgun sequence of Marinococcus halophilus NBRC 102359.</title>
        <authorList>
            <person name="Hosoyama A."/>
            <person name="Uohara A."/>
            <person name="Ohji S."/>
            <person name="Ichikawa N."/>
        </authorList>
    </citation>
    <scope>NUCLEOTIDE SEQUENCE [LARGE SCALE GENOMIC DNA]</scope>
    <source>
        <strain evidence="4 5">NBRC 102359</strain>
    </source>
</reference>
<dbReference type="CDD" id="cd17909">
    <property type="entry name" value="CheC_ClassI"/>
    <property type="match status" value="1"/>
</dbReference>
<dbReference type="InterPro" id="IPR007597">
    <property type="entry name" value="CheC"/>
</dbReference>
<name>A0A510Y268_MARHA</name>
<dbReference type="SUPFAM" id="SSF103039">
    <property type="entry name" value="CheC-like"/>
    <property type="match status" value="1"/>
</dbReference>
<feature type="domain" description="CheC-like protein" evidence="3">
    <location>
        <begin position="7"/>
        <end position="39"/>
    </location>
</feature>
<accession>A0A510Y268</accession>
<evidence type="ECO:0000256" key="2">
    <source>
        <dbReference type="ARBA" id="ARBA00022801"/>
    </source>
</evidence>
<dbReference type="Gene3D" id="3.40.1550.10">
    <property type="entry name" value="CheC-like"/>
    <property type="match status" value="1"/>
</dbReference>
<gene>
    <name evidence="4" type="primary">cheC</name>
    <name evidence="4" type="ORF">MHA01_03200</name>
</gene>
<dbReference type="PANTHER" id="PTHR43693">
    <property type="entry name" value="PROTEIN PHOSPHATASE CHEZ"/>
    <property type="match status" value="1"/>
</dbReference>